<keyword evidence="4" id="KW-0597">Phosphoprotein</keyword>
<comment type="subcellular location">
    <subcellularLocation>
        <location evidence="1">Nucleus</location>
    </subcellularLocation>
</comment>
<dbReference type="InterPro" id="IPR027093">
    <property type="entry name" value="EAF_fam"/>
</dbReference>
<evidence type="ECO:0000256" key="3">
    <source>
        <dbReference type="ARBA" id="ARBA00021452"/>
    </source>
</evidence>
<evidence type="ECO:0000256" key="1">
    <source>
        <dbReference type="ARBA" id="ARBA00004123"/>
    </source>
</evidence>
<protein>
    <recommendedName>
        <fullName evidence="3">Ell-associated factor Eaf</fullName>
    </recommendedName>
</protein>
<organism evidence="12 13">
    <name type="scientific">Ditylenchus dipsaci</name>
    <dbReference type="NCBI Taxonomy" id="166011"/>
    <lineage>
        <taxon>Eukaryota</taxon>
        <taxon>Metazoa</taxon>
        <taxon>Ecdysozoa</taxon>
        <taxon>Nematoda</taxon>
        <taxon>Chromadorea</taxon>
        <taxon>Rhabditida</taxon>
        <taxon>Tylenchina</taxon>
        <taxon>Tylenchomorpha</taxon>
        <taxon>Sphaerularioidea</taxon>
        <taxon>Anguinidae</taxon>
        <taxon>Anguininae</taxon>
        <taxon>Ditylenchus</taxon>
    </lineage>
</organism>
<keyword evidence="12" id="KW-1185">Reference proteome</keyword>
<keyword evidence="5" id="KW-0805">Transcription regulation</keyword>
<evidence type="ECO:0000256" key="7">
    <source>
        <dbReference type="ARBA" id="ARBA00023163"/>
    </source>
</evidence>
<feature type="domain" description="Transcription elongation factor Eaf N-terminal" evidence="11">
    <location>
        <begin position="17"/>
        <end position="130"/>
    </location>
</feature>
<comment type="similarity">
    <text evidence="2">Belongs to the EAF family.</text>
</comment>
<keyword evidence="7" id="KW-0804">Transcription</keyword>
<keyword evidence="8" id="KW-0539">Nucleus</keyword>
<keyword evidence="6" id="KW-0010">Activator</keyword>
<accession>A0A915E0T2</accession>
<dbReference type="PANTHER" id="PTHR15970">
    <property type="entry name" value="ELL-ASSOCIATED FACTOR EAF"/>
    <property type="match status" value="1"/>
</dbReference>
<dbReference type="GO" id="GO:0006368">
    <property type="term" value="P:transcription elongation by RNA polymerase II"/>
    <property type="evidence" value="ECO:0007669"/>
    <property type="project" value="InterPro"/>
</dbReference>
<name>A0A915E0T2_9BILA</name>
<evidence type="ECO:0000313" key="12">
    <source>
        <dbReference type="Proteomes" id="UP000887574"/>
    </source>
</evidence>
<evidence type="ECO:0000256" key="9">
    <source>
        <dbReference type="ARBA" id="ARBA00025617"/>
    </source>
</evidence>
<evidence type="ECO:0000256" key="8">
    <source>
        <dbReference type="ARBA" id="ARBA00023242"/>
    </source>
</evidence>
<dbReference type="WBParaSite" id="jg24692">
    <property type="protein sequence ID" value="jg24692"/>
    <property type="gene ID" value="jg24692"/>
</dbReference>
<comment type="function">
    <text evidence="9">Promotes transcriptional elongation by Su(Tpl)/ELL. Essential for development.</text>
</comment>
<dbReference type="GO" id="GO:0003711">
    <property type="term" value="F:transcription elongation factor activity"/>
    <property type="evidence" value="ECO:0007669"/>
    <property type="project" value="TreeGrafter"/>
</dbReference>
<reference evidence="13" key="1">
    <citation type="submission" date="2022-11" db="UniProtKB">
        <authorList>
            <consortium name="WormBaseParasite"/>
        </authorList>
    </citation>
    <scope>IDENTIFICATION</scope>
</reference>
<dbReference type="Pfam" id="PF09816">
    <property type="entry name" value="EAF"/>
    <property type="match status" value="1"/>
</dbReference>
<evidence type="ECO:0000256" key="5">
    <source>
        <dbReference type="ARBA" id="ARBA00023015"/>
    </source>
</evidence>
<evidence type="ECO:0000259" key="11">
    <source>
        <dbReference type="Pfam" id="PF09816"/>
    </source>
</evidence>
<dbReference type="PANTHER" id="PTHR15970:SF2">
    <property type="entry name" value="ELL-ASSOCIATED FACTOR EAF"/>
    <property type="match status" value="1"/>
</dbReference>
<evidence type="ECO:0000256" key="4">
    <source>
        <dbReference type="ARBA" id="ARBA00022553"/>
    </source>
</evidence>
<evidence type="ECO:0000256" key="10">
    <source>
        <dbReference type="SAM" id="MobiDB-lite"/>
    </source>
</evidence>
<feature type="region of interest" description="Disordered" evidence="10">
    <location>
        <begin position="25"/>
        <end position="48"/>
    </location>
</feature>
<dbReference type="InterPro" id="IPR019194">
    <property type="entry name" value="Tscrpt_elong_fac_Eaf_N"/>
</dbReference>
<dbReference type="Proteomes" id="UP000887574">
    <property type="component" value="Unplaced"/>
</dbReference>
<evidence type="ECO:0000256" key="6">
    <source>
        <dbReference type="ARBA" id="ARBA00023159"/>
    </source>
</evidence>
<sequence>MQKGNSDSATGIPYDTYEIKIGDSFAHANQKPSKRSSNAPSSSASEFHTLRYDFKPQSVAGEQETYIGVADNRDVQVVVPNQNLDNLTVYKGSKNPIAGDKECLLIFDQETKQLTLERLSSNFTIKKTRGNDDGTNEALKAQIQRIRSKTGRHLKPVAKVENDERAATSSPSSHSSGTSSNDENERKEGSGGNDSDSDEDALALESMMAPLGKTTPAAPVNVMEDLIMSDESSSDSD</sequence>
<dbReference type="GO" id="GO:0032783">
    <property type="term" value="C:super elongation complex"/>
    <property type="evidence" value="ECO:0007669"/>
    <property type="project" value="InterPro"/>
</dbReference>
<feature type="compositionally biased region" description="Low complexity" evidence="10">
    <location>
        <begin position="169"/>
        <end position="180"/>
    </location>
</feature>
<proteinExistence type="inferred from homology"/>
<feature type="compositionally biased region" description="Low complexity" evidence="10">
    <location>
        <begin position="35"/>
        <end position="45"/>
    </location>
</feature>
<evidence type="ECO:0000313" key="13">
    <source>
        <dbReference type="WBParaSite" id="jg24692"/>
    </source>
</evidence>
<evidence type="ECO:0000256" key="2">
    <source>
        <dbReference type="ARBA" id="ARBA00007798"/>
    </source>
</evidence>
<dbReference type="AlphaFoldDB" id="A0A915E0T2"/>
<feature type="region of interest" description="Disordered" evidence="10">
    <location>
        <begin position="149"/>
        <end position="237"/>
    </location>
</feature>